<keyword evidence="4 5" id="KW-0408">Iron</keyword>
<evidence type="ECO:0000313" key="8">
    <source>
        <dbReference type="Proteomes" id="UP000054926"/>
    </source>
</evidence>
<evidence type="ECO:0000256" key="4">
    <source>
        <dbReference type="ARBA" id="ARBA00023004"/>
    </source>
</evidence>
<dbReference type="PATRIC" id="fig|947033.5.peg.449"/>
<comment type="caution">
    <text evidence="7">The sequence shown here is derived from an EMBL/GenBank/DDBJ whole genome shotgun (WGS) entry which is preliminary data.</text>
</comment>
<dbReference type="PANTHER" id="PTHR10209:SF881">
    <property type="entry name" value="FI07970P-RELATED"/>
    <property type="match status" value="1"/>
</dbReference>
<keyword evidence="3 5" id="KW-0560">Oxidoreductase</keyword>
<accession>A0A0W0ZQA6</accession>
<dbReference type="RefSeq" id="WP_058509432.1">
    <property type="nucleotide sequence ID" value="NZ_LNYY01000005.1"/>
</dbReference>
<dbReference type="InterPro" id="IPR044861">
    <property type="entry name" value="IPNS-like_FE2OG_OXY"/>
</dbReference>
<gene>
    <name evidence="7" type="ORF">Lste_0421</name>
</gene>
<dbReference type="InterPro" id="IPR005123">
    <property type="entry name" value="Oxoglu/Fe-dep_dioxygenase_dom"/>
</dbReference>
<dbReference type="PROSITE" id="PS51471">
    <property type="entry name" value="FE2OG_OXY"/>
    <property type="match status" value="1"/>
</dbReference>
<dbReference type="AlphaFoldDB" id="A0A0W0ZQA6"/>
<evidence type="ECO:0000313" key="7">
    <source>
        <dbReference type="EMBL" id="KTD71097.1"/>
    </source>
</evidence>
<name>A0A0W0ZQA6_9GAMM</name>
<dbReference type="GO" id="GO:0046872">
    <property type="term" value="F:metal ion binding"/>
    <property type="evidence" value="ECO:0007669"/>
    <property type="project" value="UniProtKB-KW"/>
</dbReference>
<dbReference type="Pfam" id="PF14226">
    <property type="entry name" value="DIOX_N"/>
    <property type="match status" value="1"/>
</dbReference>
<evidence type="ECO:0000256" key="2">
    <source>
        <dbReference type="ARBA" id="ARBA00022723"/>
    </source>
</evidence>
<dbReference type="InterPro" id="IPR027443">
    <property type="entry name" value="IPNS-like_sf"/>
</dbReference>
<dbReference type="GO" id="GO:0016491">
    <property type="term" value="F:oxidoreductase activity"/>
    <property type="evidence" value="ECO:0007669"/>
    <property type="project" value="UniProtKB-KW"/>
</dbReference>
<dbReference type="Gene3D" id="2.60.120.330">
    <property type="entry name" value="B-lactam Antibiotic, Isopenicillin N Synthase, Chain"/>
    <property type="match status" value="1"/>
</dbReference>
<evidence type="ECO:0000256" key="1">
    <source>
        <dbReference type="ARBA" id="ARBA00008056"/>
    </source>
</evidence>
<dbReference type="Proteomes" id="UP000054926">
    <property type="component" value="Unassembled WGS sequence"/>
</dbReference>
<dbReference type="OrthoDB" id="21825at2"/>
<dbReference type="STRING" id="947033.Lste_0421"/>
<dbReference type="InterPro" id="IPR026992">
    <property type="entry name" value="DIOX_N"/>
</dbReference>
<dbReference type="PANTHER" id="PTHR10209">
    <property type="entry name" value="OXIDOREDUCTASE, 2OG-FE II OXYGENASE FAMILY PROTEIN"/>
    <property type="match status" value="1"/>
</dbReference>
<evidence type="ECO:0000256" key="3">
    <source>
        <dbReference type="ARBA" id="ARBA00023002"/>
    </source>
</evidence>
<comment type="similarity">
    <text evidence="1 5">Belongs to the iron/ascorbate-dependent oxidoreductase family.</text>
</comment>
<evidence type="ECO:0000259" key="6">
    <source>
        <dbReference type="PROSITE" id="PS51471"/>
    </source>
</evidence>
<sequence>MKIYDQIPVIDVSAIRAAKTKQELMELAEEFKYVYSNIGFAYIKNHGISKELIDSIFEQAKLFHHLPEEEKLKIIQNEFFRGYMPFATSILSVSTLGEAVKPNQSSAFILGHEVADSDPDFKKRINLAGPNQWPDEKLLPNFKNTLIHYRDELTVLVRNLIRMVSLSMGQDYYALDKYFVNPTTFLRLQNYPAQPNIIPEHQYGIAPHTDYGILTILAQDSLGGLQVKQQDDSWLDVEPLEGAFVLNTGDMLRRLSNDTYISTPHRVINISGKERYSIPFFFEPNMHAHISPLVINNVPPKYEPIEYAGYLMRRIKGNYDLGAKELEDIVETV</sequence>
<dbReference type="EMBL" id="LNYY01000005">
    <property type="protein sequence ID" value="KTD71097.1"/>
    <property type="molecule type" value="Genomic_DNA"/>
</dbReference>
<dbReference type="SUPFAM" id="SSF51197">
    <property type="entry name" value="Clavaminate synthase-like"/>
    <property type="match status" value="1"/>
</dbReference>
<keyword evidence="8" id="KW-1185">Reference proteome</keyword>
<organism evidence="7 8">
    <name type="scientific">Legionella steelei</name>
    <dbReference type="NCBI Taxonomy" id="947033"/>
    <lineage>
        <taxon>Bacteria</taxon>
        <taxon>Pseudomonadati</taxon>
        <taxon>Pseudomonadota</taxon>
        <taxon>Gammaproteobacteria</taxon>
        <taxon>Legionellales</taxon>
        <taxon>Legionellaceae</taxon>
        <taxon>Legionella</taxon>
    </lineage>
</organism>
<reference evidence="7 8" key="1">
    <citation type="submission" date="2015-11" db="EMBL/GenBank/DDBJ databases">
        <title>Genomic analysis of 38 Legionella species identifies large and diverse effector repertoires.</title>
        <authorList>
            <person name="Burstein D."/>
            <person name="Amaro F."/>
            <person name="Zusman T."/>
            <person name="Lifshitz Z."/>
            <person name="Cohen O."/>
            <person name="Gilbert J.A."/>
            <person name="Pupko T."/>
            <person name="Shuman H.A."/>
            <person name="Segal G."/>
        </authorList>
    </citation>
    <scope>NUCLEOTIDE SEQUENCE [LARGE SCALE GENOMIC DNA]</scope>
    <source>
        <strain evidence="7 8">IMVS3376</strain>
    </source>
</reference>
<evidence type="ECO:0000256" key="5">
    <source>
        <dbReference type="RuleBase" id="RU003682"/>
    </source>
</evidence>
<proteinExistence type="inferred from homology"/>
<keyword evidence="2 5" id="KW-0479">Metal-binding</keyword>
<protein>
    <submittedName>
        <fullName evidence="7">Iron/ascorbate oxidoreductase family protein</fullName>
    </submittedName>
</protein>
<feature type="domain" description="Fe2OG dioxygenase" evidence="6">
    <location>
        <begin position="182"/>
        <end position="284"/>
    </location>
</feature>
<dbReference type="PRINTS" id="PR00682">
    <property type="entry name" value="IPNSYNTHASE"/>
</dbReference>
<dbReference type="Pfam" id="PF03171">
    <property type="entry name" value="2OG-FeII_Oxy"/>
    <property type="match status" value="1"/>
</dbReference>